<sequence>MFWDGKYIPCRIPKIPTSKTIIMGWVIKVIAIIIKAGLIVADNAKISEEVLSIILLEIKLPKNSPVKFIAIIQAEISGFKPIYSVA</sequence>
<dbReference type="AlphaFoldDB" id="X1UDW9"/>
<evidence type="ECO:0000256" key="1">
    <source>
        <dbReference type="SAM" id="Phobius"/>
    </source>
</evidence>
<feature type="transmembrane region" description="Helical" evidence="1">
    <location>
        <begin position="21"/>
        <end position="41"/>
    </location>
</feature>
<organism evidence="2">
    <name type="scientific">marine sediment metagenome</name>
    <dbReference type="NCBI Taxonomy" id="412755"/>
    <lineage>
        <taxon>unclassified sequences</taxon>
        <taxon>metagenomes</taxon>
        <taxon>ecological metagenomes</taxon>
    </lineage>
</organism>
<protein>
    <submittedName>
        <fullName evidence="2">Uncharacterized protein</fullName>
    </submittedName>
</protein>
<keyword evidence="1" id="KW-1133">Transmembrane helix</keyword>
<keyword evidence="1" id="KW-0812">Transmembrane</keyword>
<name>X1UDW9_9ZZZZ</name>
<gene>
    <name evidence="2" type="ORF">S12H4_46396</name>
</gene>
<dbReference type="EMBL" id="BARW01028782">
    <property type="protein sequence ID" value="GAJ15704.1"/>
    <property type="molecule type" value="Genomic_DNA"/>
</dbReference>
<keyword evidence="1" id="KW-0472">Membrane</keyword>
<accession>X1UDW9</accession>
<evidence type="ECO:0000313" key="2">
    <source>
        <dbReference type="EMBL" id="GAJ15704.1"/>
    </source>
</evidence>
<reference evidence="2" key="1">
    <citation type="journal article" date="2014" name="Front. Microbiol.">
        <title>High frequency of phylogenetically diverse reductive dehalogenase-homologous genes in deep subseafloor sedimentary metagenomes.</title>
        <authorList>
            <person name="Kawai M."/>
            <person name="Futagami T."/>
            <person name="Toyoda A."/>
            <person name="Takaki Y."/>
            <person name="Nishi S."/>
            <person name="Hori S."/>
            <person name="Arai W."/>
            <person name="Tsubouchi T."/>
            <person name="Morono Y."/>
            <person name="Uchiyama I."/>
            <person name="Ito T."/>
            <person name="Fujiyama A."/>
            <person name="Inagaki F."/>
            <person name="Takami H."/>
        </authorList>
    </citation>
    <scope>NUCLEOTIDE SEQUENCE</scope>
    <source>
        <strain evidence="2">Expedition CK06-06</strain>
    </source>
</reference>
<proteinExistence type="predicted"/>
<comment type="caution">
    <text evidence="2">The sequence shown here is derived from an EMBL/GenBank/DDBJ whole genome shotgun (WGS) entry which is preliminary data.</text>
</comment>